<comment type="similarity">
    <text evidence="2 7">Belongs to the thiamine pyrophosphokinase family.</text>
</comment>
<dbReference type="FunFam" id="3.40.50.10240:FF:000006">
    <property type="entry name" value="Thiamin pyrophosphokinase 1"/>
    <property type="match status" value="1"/>
</dbReference>
<dbReference type="GO" id="GO:0006772">
    <property type="term" value="P:thiamine metabolic process"/>
    <property type="evidence" value="ECO:0007669"/>
    <property type="project" value="InterPro"/>
</dbReference>
<dbReference type="GO" id="GO:0009229">
    <property type="term" value="P:thiamine diphosphate biosynthetic process"/>
    <property type="evidence" value="ECO:0007669"/>
    <property type="project" value="UniProtKB-UniRule"/>
</dbReference>
<keyword evidence="3 7" id="KW-0808">Transferase</keyword>
<evidence type="ECO:0000256" key="3">
    <source>
        <dbReference type="ARBA" id="ARBA00022679"/>
    </source>
</evidence>
<keyword evidence="4 7" id="KW-0547">Nucleotide-binding</keyword>
<dbReference type="GO" id="GO:0030975">
    <property type="term" value="F:thiamine binding"/>
    <property type="evidence" value="ECO:0007669"/>
    <property type="project" value="UniProtKB-UniRule"/>
</dbReference>
<proteinExistence type="inferred from homology"/>
<dbReference type="SMART" id="SM00983">
    <property type="entry name" value="TPK_B1_binding"/>
    <property type="match status" value="1"/>
</dbReference>
<evidence type="ECO:0000256" key="4">
    <source>
        <dbReference type="ARBA" id="ARBA00022741"/>
    </source>
</evidence>
<evidence type="ECO:0000256" key="2">
    <source>
        <dbReference type="ARBA" id="ARBA00006785"/>
    </source>
</evidence>
<evidence type="ECO:0000313" key="10">
    <source>
        <dbReference type="Proteomes" id="UP000594262"/>
    </source>
</evidence>
<keyword evidence="5 7" id="KW-0418">Kinase</keyword>
<evidence type="ECO:0000256" key="7">
    <source>
        <dbReference type="PIRNR" id="PIRNR031057"/>
    </source>
</evidence>
<dbReference type="Pfam" id="PF04263">
    <property type="entry name" value="TPK_catalytic"/>
    <property type="match status" value="1"/>
</dbReference>
<protein>
    <recommendedName>
        <fullName evidence="7">Thiamine pyrophosphokinase</fullName>
        <ecNumber evidence="7">2.7.6.2</ecNumber>
    </recommendedName>
</protein>
<dbReference type="RefSeq" id="XP_066925979.1">
    <property type="nucleotide sequence ID" value="XM_067069878.1"/>
</dbReference>
<accession>A0A7M5WRI3</accession>
<organism evidence="9 10">
    <name type="scientific">Clytia hemisphaerica</name>
    <dbReference type="NCBI Taxonomy" id="252671"/>
    <lineage>
        <taxon>Eukaryota</taxon>
        <taxon>Metazoa</taxon>
        <taxon>Cnidaria</taxon>
        <taxon>Hydrozoa</taxon>
        <taxon>Hydroidolina</taxon>
        <taxon>Leptothecata</taxon>
        <taxon>Obeliida</taxon>
        <taxon>Clytiidae</taxon>
        <taxon>Clytia</taxon>
    </lineage>
</organism>
<dbReference type="Gene3D" id="3.40.50.10240">
    <property type="entry name" value="Thiamin pyrophosphokinase, catalytic domain"/>
    <property type="match status" value="1"/>
</dbReference>
<dbReference type="InterPro" id="IPR006282">
    <property type="entry name" value="Thi_PPkinase"/>
</dbReference>
<dbReference type="SUPFAM" id="SSF63862">
    <property type="entry name" value="Thiamin pyrophosphokinase, substrate-binding domain"/>
    <property type="match status" value="1"/>
</dbReference>
<dbReference type="NCBIfam" id="TIGR01378">
    <property type="entry name" value="thi_PPkinase"/>
    <property type="match status" value="1"/>
</dbReference>
<dbReference type="InterPro" id="IPR036371">
    <property type="entry name" value="TPK_B1-bd_sf"/>
</dbReference>
<dbReference type="CDD" id="cd07995">
    <property type="entry name" value="TPK"/>
    <property type="match status" value="1"/>
</dbReference>
<evidence type="ECO:0000256" key="5">
    <source>
        <dbReference type="ARBA" id="ARBA00022777"/>
    </source>
</evidence>
<dbReference type="InterPro" id="IPR007371">
    <property type="entry name" value="TPK_catalytic"/>
</dbReference>
<dbReference type="PANTHER" id="PTHR13622">
    <property type="entry name" value="THIAMIN PYROPHOSPHOKINASE"/>
    <property type="match status" value="1"/>
</dbReference>
<comment type="pathway">
    <text evidence="1 7">Cofactor biosynthesis; thiamine diphosphate biosynthesis; thiamine diphosphate from thiamine: step 1/1.</text>
</comment>
<evidence type="ECO:0000256" key="1">
    <source>
        <dbReference type="ARBA" id="ARBA00005078"/>
    </source>
</evidence>
<dbReference type="EnsemblMetazoa" id="CLYHEMT006124.1">
    <property type="protein sequence ID" value="CLYHEMP006124.1"/>
    <property type="gene ID" value="CLYHEMG006124"/>
</dbReference>
<dbReference type="InterPro" id="IPR016966">
    <property type="entry name" value="Thiamin_pyrophosphokinase_euk"/>
</dbReference>
<dbReference type="Pfam" id="PF04265">
    <property type="entry name" value="TPK_B1_binding"/>
    <property type="match status" value="1"/>
</dbReference>
<dbReference type="Proteomes" id="UP000594262">
    <property type="component" value="Unplaced"/>
</dbReference>
<dbReference type="PANTHER" id="PTHR13622:SF8">
    <property type="entry name" value="THIAMIN PYROPHOSPHOKINASE 1"/>
    <property type="match status" value="1"/>
</dbReference>
<dbReference type="UniPathway" id="UPA00060">
    <property type="reaction ID" value="UER00597"/>
</dbReference>
<sequence length="253" mass="28524">MSCSNHDIIFDPFDLLRNGENGIQQKILLLVLNLPFTVNSTFTTLWKKSCTKFCCDGGSNRLFDASKDSENFIPDFICGDLDSLKETTKTYYLQKNVKLEFLYDQDNTDFTKTAMFALEECHQKGIEFDCLVAYPAFGGRLDQTMANINTMFQLKEKTKKPCYLITDDDIAFLVDKGKTRIKVERELKGGWCSLIPIACKAEKVTTTGFKWNLDGDSMEFGSLVSTSNAFGENVDHVTVDTSHPLLITFGIKS</sequence>
<evidence type="ECO:0000256" key="6">
    <source>
        <dbReference type="ARBA" id="ARBA00022840"/>
    </source>
</evidence>
<dbReference type="InterPro" id="IPR007373">
    <property type="entry name" value="Thiamin_PyroPKinase_B1-bd"/>
</dbReference>
<dbReference type="AlphaFoldDB" id="A0A7M5WRI3"/>
<dbReference type="GO" id="GO:0004788">
    <property type="term" value="F:thiamine diphosphokinase activity"/>
    <property type="evidence" value="ECO:0007669"/>
    <property type="project" value="UniProtKB-UniRule"/>
</dbReference>
<keyword evidence="10" id="KW-1185">Reference proteome</keyword>
<evidence type="ECO:0000313" key="9">
    <source>
        <dbReference type="EnsemblMetazoa" id="CLYHEMP006124.1"/>
    </source>
</evidence>
<dbReference type="GO" id="GO:0016301">
    <property type="term" value="F:kinase activity"/>
    <property type="evidence" value="ECO:0007669"/>
    <property type="project" value="UniProtKB-UniRule"/>
</dbReference>
<dbReference type="EC" id="2.7.6.2" evidence="7"/>
<reference evidence="9" key="1">
    <citation type="submission" date="2021-01" db="UniProtKB">
        <authorList>
            <consortium name="EnsemblMetazoa"/>
        </authorList>
    </citation>
    <scope>IDENTIFICATION</scope>
</reference>
<dbReference type="InterPro" id="IPR036759">
    <property type="entry name" value="TPK_catalytic_sf"/>
</dbReference>
<dbReference type="PIRSF" id="PIRSF031057">
    <property type="entry name" value="Thiamin_pyrophosphokinase"/>
    <property type="match status" value="1"/>
</dbReference>
<evidence type="ECO:0000259" key="8">
    <source>
        <dbReference type="SMART" id="SM00983"/>
    </source>
</evidence>
<dbReference type="GeneID" id="136813368"/>
<comment type="catalytic activity">
    <reaction evidence="7">
        <text>thiamine + ATP = thiamine diphosphate + AMP + H(+)</text>
        <dbReference type="Rhea" id="RHEA:11576"/>
        <dbReference type="ChEBI" id="CHEBI:15378"/>
        <dbReference type="ChEBI" id="CHEBI:18385"/>
        <dbReference type="ChEBI" id="CHEBI:30616"/>
        <dbReference type="ChEBI" id="CHEBI:58937"/>
        <dbReference type="ChEBI" id="CHEBI:456215"/>
    </reaction>
</comment>
<dbReference type="SUPFAM" id="SSF63999">
    <property type="entry name" value="Thiamin pyrophosphokinase, catalytic domain"/>
    <property type="match status" value="1"/>
</dbReference>
<dbReference type="OrthoDB" id="25149at2759"/>
<name>A0A7M5WRI3_9CNID</name>
<keyword evidence="6 7" id="KW-0067">ATP-binding</keyword>
<dbReference type="GO" id="GO:0005524">
    <property type="term" value="F:ATP binding"/>
    <property type="evidence" value="ECO:0007669"/>
    <property type="project" value="UniProtKB-UniRule"/>
</dbReference>
<feature type="domain" description="Thiamin pyrophosphokinase thiamin-binding" evidence="8">
    <location>
        <begin position="177"/>
        <end position="245"/>
    </location>
</feature>